<accession>H9G4N5</accession>
<dbReference type="AlphaFoldDB" id="H9G4N5"/>
<name>H9G4N5_ANOCA</name>
<evidence type="ECO:0000259" key="3">
    <source>
        <dbReference type="PROSITE" id="PS51262"/>
    </source>
</evidence>
<dbReference type="InParanoid" id="H9G4N5"/>
<dbReference type="HOGENOM" id="CLU_1900871_0_0_1"/>
<feature type="domain" description="COS" evidence="3">
    <location>
        <begin position="144"/>
        <end position="201"/>
    </location>
</feature>
<keyword evidence="5" id="KW-1185">Reference proteome</keyword>
<dbReference type="InterPro" id="IPR017903">
    <property type="entry name" value="COS_domain"/>
</dbReference>
<reference evidence="4" key="1">
    <citation type="submission" date="2009-12" db="EMBL/GenBank/DDBJ databases">
        <title>The Genome Sequence of Anolis carolinensis (Green Anole Lizard).</title>
        <authorList>
            <consortium name="The Genome Sequencing Platform"/>
            <person name="Di Palma F."/>
            <person name="Alfoldi J."/>
            <person name="Heiman D."/>
            <person name="Young S."/>
            <person name="Grabherr M."/>
            <person name="Johnson J."/>
            <person name="Lander E.S."/>
            <person name="Lindblad-Toh K."/>
        </authorList>
    </citation>
    <scope>NUCLEOTIDE SEQUENCE [LARGE SCALE GENOMIC DNA]</scope>
    <source>
        <strain evidence="4">JBL SC #1</strain>
    </source>
</reference>
<feature type="transmembrane region" description="Helical" evidence="2">
    <location>
        <begin position="226"/>
        <end position="244"/>
    </location>
</feature>
<reference evidence="4" key="3">
    <citation type="submission" date="2025-09" db="UniProtKB">
        <authorList>
            <consortium name="Ensembl"/>
        </authorList>
    </citation>
    <scope>IDENTIFICATION</scope>
</reference>
<sequence>MVGLQLPSSRSFPIQRWSRSLTSGAHSALWTWLDYNSHHPGHSPSKAGPDPSPVGLVEPLGCGRTPSPMGLVFPPTQANGAQAKEEVGRLMRGLVALLEEKQAGLLGAIEECRLGRLQSLRAQLHQHRSMEENSGMVGYAQEVLKETDQPCFVQAAKQLHHRIARAVDSLQAFRPAATASFSHFQVDLSREMKLLADLTFVKGTPGVRIDLTLIWKGRHYKQTKPIIIIIIITTIITIVIVYGLDSNAHLLGTC</sequence>
<dbReference type="eggNOG" id="KOG2177">
    <property type="taxonomic scope" value="Eukaryota"/>
</dbReference>
<keyword evidence="2" id="KW-0472">Membrane</keyword>
<evidence type="ECO:0000256" key="2">
    <source>
        <dbReference type="SAM" id="Phobius"/>
    </source>
</evidence>
<keyword evidence="2" id="KW-1133">Transmembrane helix</keyword>
<dbReference type="InterPro" id="IPR040859">
    <property type="entry name" value="Midline-1_COS"/>
</dbReference>
<evidence type="ECO:0000313" key="5">
    <source>
        <dbReference type="Proteomes" id="UP000001646"/>
    </source>
</evidence>
<dbReference type="GeneTree" id="ENSGT00940000158021"/>
<dbReference type="Bgee" id="ENSACAG00000001125">
    <property type="expression patterns" value="Expressed in brain and 2 other cell types or tissues"/>
</dbReference>
<protein>
    <recommendedName>
        <fullName evidence="3">COS domain-containing protein</fullName>
    </recommendedName>
</protein>
<evidence type="ECO:0000256" key="1">
    <source>
        <dbReference type="ARBA" id="ARBA00023054"/>
    </source>
</evidence>
<evidence type="ECO:0000313" key="4">
    <source>
        <dbReference type="Ensembl" id="ENSACAP00000001013.2"/>
    </source>
</evidence>
<dbReference type="Ensembl" id="ENSACAT00000001042.3">
    <property type="protein sequence ID" value="ENSACAP00000001013.2"/>
    <property type="gene ID" value="ENSACAG00000001125.3"/>
</dbReference>
<dbReference type="Proteomes" id="UP000001646">
    <property type="component" value="Unplaced"/>
</dbReference>
<dbReference type="InterPro" id="IPR050617">
    <property type="entry name" value="E3_ligase_FN3/SPRY"/>
</dbReference>
<dbReference type="PANTHER" id="PTHR24099:SF20">
    <property type="entry name" value="TRIPARTITE MOTIF-CONTAINING PROTEIN 46"/>
    <property type="match status" value="1"/>
</dbReference>
<dbReference type="PROSITE" id="PS51262">
    <property type="entry name" value="COS"/>
    <property type="match status" value="1"/>
</dbReference>
<reference evidence="4" key="2">
    <citation type="submission" date="2025-08" db="UniProtKB">
        <authorList>
            <consortium name="Ensembl"/>
        </authorList>
    </citation>
    <scope>IDENTIFICATION</scope>
</reference>
<dbReference type="PANTHER" id="PTHR24099">
    <property type="entry name" value="E3 UBIQUITIN-PROTEIN LIGASE TRIM36-RELATED"/>
    <property type="match status" value="1"/>
</dbReference>
<keyword evidence="1" id="KW-0175">Coiled coil</keyword>
<keyword evidence="2" id="KW-0812">Transmembrane</keyword>
<dbReference type="Pfam" id="PF18568">
    <property type="entry name" value="COS"/>
    <property type="match status" value="1"/>
</dbReference>
<organism evidence="4 5">
    <name type="scientific">Anolis carolinensis</name>
    <name type="common">Green anole</name>
    <name type="synonym">American chameleon</name>
    <dbReference type="NCBI Taxonomy" id="28377"/>
    <lineage>
        <taxon>Eukaryota</taxon>
        <taxon>Metazoa</taxon>
        <taxon>Chordata</taxon>
        <taxon>Craniata</taxon>
        <taxon>Vertebrata</taxon>
        <taxon>Euteleostomi</taxon>
        <taxon>Lepidosauria</taxon>
        <taxon>Squamata</taxon>
        <taxon>Bifurcata</taxon>
        <taxon>Unidentata</taxon>
        <taxon>Episquamata</taxon>
        <taxon>Toxicofera</taxon>
        <taxon>Iguania</taxon>
        <taxon>Dactyloidae</taxon>
        <taxon>Anolis</taxon>
    </lineage>
</organism>
<proteinExistence type="predicted"/>